<dbReference type="OrthoDB" id="2124888at2759"/>
<reference evidence="2 3" key="1">
    <citation type="submission" date="2016-07" db="EMBL/GenBank/DDBJ databases">
        <title>Pervasive Adenine N6-methylation of Active Genes in Fungi.</title>
        <authorList>
            <consortium name="DOE Joint Genome Institute"/>
            <person name="Mondo S.J."/>
            <person name="Dannebaum R.O."/>
            <person name="Kuo R.C."/>
            <person name="Labutti K."/>
            <person name="Haridas S."/>
            <person name="Kuo A."/>
            <person name="Salamov A."/>
            <person name="Ahrendt S.R."/>
            <person name="Lipzen A."/>
            <person name="Sullivan W."/>
            <person name="Andreopoulos W.B."/>
            <person name="Clum A."/>
            <person name="Lindquist E."/>
            <person name="Daum C."/>
            <person name="Ramamoorthy G.K."/>
            <person name="Gryganskyi A."/>
            <person name="Culley D."/>
            <person name="Magnuson J.K."/>
            <person name="James T.Y."/>
            <person name="O'Malley M.A."/>
            <person name="Stajich J.E."/>
            <person name="Spatafora J.W."/>
            <person name="Visel A."/>
            <person name="Grigoriev I.V."/>
        </authorList>
    </citation>
    <scope>NUCLEOTIDE SEQUENCE [LARGE SCALE GENOMIC DNA]</scope>
    <source>
        <strain evidence="2 3">62-1032</strain>
    </source>
</reference>
<feature type="transmembrane region" description="Helical" evidence="1">
    <location>
        <begin position="143"/>
        <end position="165"/>
    </location>
</feature>
<evidence type="ECO:0000313" key="3">
    <source>
        <dbReference type="Proteomes" id="UP000193467"/>
    </source>
</evidence>
<dbReference type="GO" id="GO:0005783">
    <property type="term" value="C:endoplasmic reticulum"/>
    <property type="evidence" value="ECO:0007669"/>
    <property type="project" value="TreeGrafter"/>
</dbReference>
<dbReference type="EMBL" id="MCGR01000008">
    <property type="protein sequence ID" value="ORY88768.1"/>
    <property type="molecule type" value="Genomic_DNA"/>
</dbReference>
<sequence>MPGKLDFEEQFCFYAAYHTNLINVLIHIPCVPTILFTALVLIHHFSWASYSLLDIALGGGHVLNLTFPVLVVAGYATYFVLLEPLAGILYAPLLLALGHFSNVLYSTEPHAVQYAGYVFVAAWIAQFVGHGKFEGRAPALLDSLLQSLVLAVFFVFLEILFYLGYKPELHRRLQNRTGVAVAEYRREKAAKQRAKKVQ</sequence>
<feature type="transmembrane region" description="Helical" evidence="1">
    <location>
        <begin position="87"/>
        <end position="105"/>
    </location>
</feature>
<organism evidence="2 3">
    <name type="scientific">Leucosporidium creatinivorum</name>
    <dbReference type="NCBI Taxonomy" id="106004"/>
    <lineage>
        <taxon>Eukaryota</taxon>
        <taxon>Fungi</taxon>
        <taxon>Dikarya</taxon>
        <taxon>Basidiomycota</taxon>
        <taxon>Pucciniomycotina</taxon>
        <taxon>Microbotryomycetes</taxon>
        <taxon>Leucosporidiales</taxon>
        <taxon>Leucosporidium</taxon>
    </lineage>
</organism>
<proteinExistence type="predicted"/>
<comment type="caution">
    <text evidence="2">The sequence shown here is derived from an EMBL/GenBank/DDBJ whole genome shotgun (WGS) entry which is preliminary data.</text>
</comment>
<keyword evidence="1" id="KW-1133">Transmembrane helix</keyword>
<dbReference type="InParanoid" id="A0A1Y2FZH6"/>
<dbReference type="AlphaFoldDB" id="A0A1Y2FZH6"/>
<dbReference type="GO" id="GO:0016020">
    <property type="term" value="C:membrane"/>
    <property type="evidence" value="ECO:0007669"/>
    <property type="project" value="GOC"/>
</dbReference>
<evidence type="ECO:0000313" key="2">
    <source>
        <dbReference type="EMBL" id="ORY88768.1"/>
    </source>
</evidence>
<accession>A0A1Y2FZH6</accession>
<keyword evidence="3" id="KW-1185">Reference proteome</keyword>
<name>A0A1Y2FZH6_9BASI</name>
<keyword evidence="1" id="KW-0472">Membrane</keyword>
<feature type="transmembrane region" description="Helical" evidence="1">
    <location>
        <begin position="20"/>
        <end position="42"/>
    </location>
</feature>
<dbReference type="Proteomes" id="UP000193467">
    <property type="component" value="Unassembled WGS sequence"/>
</dbReference>
<dbReference type="InterPro" id="IPR009305">
    <property type="entry name" value="Mpo1-like"/>
</dbReference>
<dbReference type="PANTHER" id="PTHR28026:SF9">
    <property type="entry name" value="2-HYDROXY-PALMITIC ACID DIOXYGENASE MPO1"/>
    <property type="match status" value="1"/>
</dbReference>
<dbReference type="Pfam" id="PF06127">
    <property type="entry name" value="Mpo1-like"/>
    <property type="match status" value="1"/>
</dbReference>
<dbReference type="GO" id="GO:0046521">
    <property type="term" value="P:sphingoid catabolic process"/>
    <property type="evidence" value="ECO:0007669"/>
    <property type="project" value="TreeGrafter"/>
</dbReference>
<feature type="transmembrane region" description="Helical" evidence="1">
    <location>
        <begin position="112"/>
        <end position="131"/>
    </location>
</feature>
<dbReference type="PANTHER" id="PTHR28026">
    <property type="entry name" value="DUF962 DOMAIN PROTEIN (AFU_ORTHOLOGUE AFUA_8G05310)"/>
    <property type="match status" value="1"/>
</dbReference>
<gene>
    <name evidence="2" type="ORF">BCR35DRAFT_276354</name>
</gene>
<keyword evidence="1" id="KW-0812">Transmembrane</keyword>
<protein>
    <submittedName>
        <fullName evidence="2">DUF962 domain protein</fullName>
    </submittedName>
</protein>
<dbReference type="FunCoup" id="A0A1Y2FZH6">
    <property type="interactions" value="94"/>
</dbReference>
<evidence type="ECO:0000256" key="1">
    <source>
        <dbReference type="SAM" id="Phobius"/>
    </source>
</evidence>